<keyword evidence="1" id="KW-0732">Signal</keyword>
<reference evidence="2" key="2">
    <citation type="submission" date="2004-02" db="EMBL/GenBank/DDBJ databases">
        <authorList>
            <consortium name="Genoscope"/>
            <consortium name="Whitehead Institute Centre for Genome Research"/>
        </authorList>
    </citation>
    <scope>NUCLEOTIDE SEQUENCE</scope>
</reference>
<dbReference type="EMBL" id="CAAE01014659">
    <property type="protein sequence ID" value="CAG01718.1"/>
    <property type="molecule type" value="Genomic_DNA"/>
</dbReference>
<accession>Q4SCB4</accession>
<reference evidence="2" key="1">
    <citation type="journal article" date="2004" name="Nature">
        <title>Genome duplication in the teleost fish Tetraodon nigroviridis reveals the early vertebrate proto-karyotype.</title>
        <authorList>
            <person name="Jaillon O."/>
            <person name="Aury J.-M."/>
            <person name="Brunet F."/>
            <person name="Petit J.-L."/>
            <person name="Stange-Thomann N."/>
            <person name="Mauceli E."/>
            <person name="Bouneau L."/>
            <person name="Fischer C."/>
            <person name="Ozouf-Costaz C."/>
            <person name="Bernot A."/>
            <person name="Nicaud S."/>
            <person name="Jaffe D."/>
            <person name="Fisher S."/>
            <person name="Lutfalla G."/>
            <person name="Dossat C."/>
            <person name="Segurens B."/>
            <person name="Dasilva C."/>
            <person name="Salanoubat M."/>
            <person name="Levy M."/>
            <person name="Boudet N."/>
            <person name="Castellano S."/>
            <person name="Anthouard V."/>
            <person name="Jubin C."/>
            <person name="Castelli V."/>
            <person name="Katinka M."/>
            <person name="Vacherie B."/>
            <person name="Biemont C."/>
            <person name="Skalli Z."/>
            <person name="Cattolico L."/>
            <person name="Poulain J."/>
            <person name="De Berardinis V."/>
            <person name="Cruaud C."/>
            <person name="Duprat S."/>
            <person name="Brottier P."/>
            <person name="Coutanceau J.-P."/>
            <person name="Gouzy J."/>
            <person name="Parra G."/>
            <person name="Lardier G."/>
            <person name="Chapple C."/>
            <person name="McKernan K.J."/>
            <person name="McEwan P."/>
            <person name="Bosak S."/>
            <person name="Kellis M."/>
            <person name="Volff J.-N."/>
            <person name="Guigo R."/>
            <person name="Zody M.C."/>
            <person name="Mesirov J."/>
            <person name="Lindblad-Toh K."/>
            <person name="Birren B."/>
            <person name="Nusbaum C."/>
            <person name="Kahn D."/>
            <person name="Robinson-Rechavi M."/>
            <person name="Laudet V."/>
            <person name="Schachter V."/>
            <person name="Quetier F."/>
            <person name="Saurin W."/>
            <person name="Scarpelli C."/>
            <person name="Wincker P."/>
            <person name="Lander E.S."/>
            <person name="Weissenbach J."/>
            <person name="Roest Crollius H."/>
        </authorList>
    </citation>
    <scope>NUCLEOTIDE SEQUENCE [LARGE SCALE GENOMIC DNA]</scope>
</reference>
<sequence>MGLREKKNLKGLILMSILLLFRLFQQQHDGHLCAGVGRGISLMGLFNGPCNHCANALVSVVDPHYVGKIKPKSMRCDPRSKVLGFQREYSGKHAPSSRVWEVASKSH</sequence>
<evidence type="ECO:0000313" key="2">
    <source>
        <dbReference type="EMBL" id="CAG01718.1"/>
    </source>
</evidence>
<dbReference type="KEGG" id="tng:GSTEN00020579G001"/>
<evidence type="ECO:0000256" key="1">
    <source>
        <dbReference type="SAM" id="SignalP"/>
    </source>
</evidence>
<name>Q4SCB4_TETNG</name>
<comment type="caution">
    <text evidence="2">The sequence shown here is derived from an EMBL/GenBank/DDBJ whole genome shotgun (WGS) entry which is preliminary data.</text>
</comment>
<feature type="chain" id="PRO_5004243871" evidence="1">
    <location>
        <begin position="31"/>
        <end position="107"/>
    </location>
</feature>
<organism evidence="2">
    <name type="scientific">Tetraodon nigroviridis</name>
    <name type="common">Spotted green pufferfish</name>
    <name type="synonym">Chelonodon nigroviridis</name>
    <dbReference type="NCBI Taxonomy" id="99883"/>
    <lineage>
        <taxon>Eukaryota</taxon>
        <taxon>Metazoa</taxon>
        <taxon>Chordata</taxon>
        <taxon>Craniata</taxon>
        <taxon>Vertebrata</taxon>
        <taxon>Euteleostomi</taxon>
        <taxon>Actinopterygii</taxon>
        <taxon>Neopterygii</taxon>
        <taxon>Teleostei</taxon>
        <taxon>Neoteleostei</taxon>
        <taxon>Acanthomorphata</taxon>
        <taxon>Eupercaria</taxon>
        <taxon>Tetraodontiformes</taxon>
        <taxon>Tetradontoidea</taxon>
        <taxon>Tetraodontidae</taxon>
        <taxon>Tetraodon</taxon>
    </lineage>
</organism>
<proteinExistence type="predicted"/>
<feature type="signal peptide" evidence="1">
    <location>
        <begin position="1"/>
        <end position="30"/>
    </location>
</feature>
<protein>
    <submittedName>
        <fullName evidence="2">(spotted green pufferfish) hypothetical protein</fullName>
    </submittedName>
</protein>
<dbReference type="AlphaFoldDB" id="Q4SCB4"/>
<gene>
    <name evidence="2" type="ORF">GSTENG00020579001</name>
</gene>